<comment type="caution">
    <text evidence="1">The sequence shown here is derived from an EMBL/GenBank/DDBJ whole genome shotgun (WGS) entry which is preliminary data.</text>
</comment>
<dbReference type="RefSeq" id="WP_086757766.1">
    <property type="nucleotide sequence ID" value="NZ_JAGJBZ010000003.1"/>
</dbReference>
<organism evidence="1 2">
    <name type="scientific">Streptomyces griseiscabiei</name>
    <dbReference type="NCBI Taxonomy" id="2993540"/>
    <lineage>
        <taxon>Bacteria</taxon>
        <taxon>Bacillati</taxon>
        <taxon>Actinomycetota</taxon>
        <taxon>Actinomycetes</taxon>
        <taxon>Kitasatosporales</taxon>
        <taxon>Streptomycetaceae</taxon>
        <taxon>Streptomyces</taxon>
    </lineage>
</organism>
<dbReference type="Pfam" id="PF19944">
    <property type="entry name" value="DUF6406"/>
    <property type="match status" value="1"/>
</dbReference>
<sequence length="93" mass="9768">MQDELVIHSGQVTTTVGGGRIGGLSSAPPTGSERAEARLAISEVDGTERYEQLHVGDTFEVDGEAWRLTDIRYSSAGQWAVVAVPAVSALPDA</sequence>
<dbReference type="Proteomes" id="UP001271723">
    <property type="component" value="Unassembled WGS sequence"/>
</dbReference>
<name>A0ABU4L8K1_9ACTN</name>
<protein>
    <recommendedName>
        <fullName evidence="3">Phage protein</fullName>
    </recommendedName>
</protein>
<evidence type="ECO:0000313" key="2">
    <source>
        <dbReference type="Proteomes" id="UP001271723"/>
    </source>
</evidence>
<evidence type="ECO:0000313" key="1">
    <source>
        <dbReference type="EMBL" id="MDX2911800.1"/>
    </source>
</evidence>
<dbReference type="InterPro" id="IPR045642">
    <property type="entry name" value="DUF6406"/>
</dbReference>
<gene>
    <name evidence="1" type="ORF">PV517_24325</name>
</gene>
<evidence type="ECO:0008006" key="3">
    <source>
        <dbReference type="Google" id="ProtNLM"/>
    </source>
</evidence>
<proteinExistence type="predicted"/>
<accession>A0ABU4L8K1</accession>
<reference evidence="1 2" key="1">
    <citation type="journal article" date="2023" name="Microb. Genom.">
        <title>Mesoterricola silvestris gen. nov., sp. nov., Mesoterricola sediminis sp. nov., Geothrix oryzae sp. nov., Geothrix edaphica sp. nov., Geothrix rubra sp. nov., and Geothrix limicola sp. nov., six novel members of Acidobacteriota isolated from soils.</title>
        <authorList>
            <person name="Weisberg A.J."/>
            <person name="Pearce E."/>
            <person name="Kramer C.G."/>
            <person name="Chang J.H."/>
            <person name="Clarke C.R."/>
        </authorList>
    </citation>
    <scope>NUCLEOTIDE SEQUENCE [LARGE SCALE GENOMIC DNA]</scope>
    <source>
        <strain evidence="1 2">NRRL_B-2795</strain>
    </source>
</reference>
<keyword evidence="2" id="KW-1185">Reference proteome</keyword>
<dbReference type="EMBL" id="JARAVY010000009">
    <property type="protein sequence ID" value="MDX2911800.1"/>
    <property type="molecule type" value="Genomic_DNA"/>
</dbReference>